<dbReference type="AlphaFoldDB" id="D6SMN0"/>
<dbReference type="Gene3D" id="3.40.390.10">
    <property type="entry name" value="Collagenase (Catalytic Domain)"/>
    <property type="match status" value="1"/>
</dbReference>
<organism evidence="1 2">
    <name type="scientific">Desulfonatronospira thiodismutans ASO3-1</name>
    <dbReference type="NCBI Taxonomy" id="555779"/>
    <lineage>
        <taxon>Bacteria</taxon>
        <taxon>Pseudomonadati</taxon>
        <taxon>Thermodesulfobacteriota</taxon>
        <taxon>Desulfovibrionia</taxon>
        <taxon>Desulfovibrionales</taxon>
        <taxon>Desulfonatronovibrionaceae</taxon>
        <taxon>Desulfonatronospira</taxon>
    </lineage>
</organism>
<accession>D6SMN0</accession>
<sequence>MRVAIVNFSRQSLVSPHEIRAAVERLPREHYAKIKIIRYDPERSLALEMAYINNNPESLRARGTYLHDWDSSDSVVVIYPFKTRDGFFHTLYHEIGHHVFFRVLDQGLRDEWFALRRAEKGFVSKRARKDAREDFAETYSCLCFRTHLLYHAPGKADFMRRKVFRSVIATRRYI</sequence>
<comment type="caution">
    <text evidence="1">The sequence shown here is derived from an EMBL/GenBank/DDBJ whole genome shotgun (WGS) entry which is preliminary data.</text>
</comment>
<evidence type="ECO:0000313" key="1">
    <source>
        <dbReference type="EMBL" id="EFI35941.1"/>
    </source>
</evidence>
<proteinExistence type="predicted"/>
<dbReference type="EMBL" id="ACJN02000001">
    <property type="protein sequence ID" value="EFI35941.1"/>
    <property type="molecule type" value="Genomic_DNA"/>
</dbReference>
<keyword evidence="2" id="KW-1185">Reference proteome</keyword>
<dbReference type="Proteomes" id="UP000005496">
    <property type="component" value="Unassembled WGS sequence"/>
</dbReference>
<dbReference type="SUPFAM" id="SSF55486">
    <property type="entry name" value="Metalloproteases ('zincins'), catalytic domain"/>
    <property type="match status" value="1"/>
</dbReference>
<dbReference type="OrthoDB" id="6406799at2"/>
<gene>
    <name evidence="1" type="ORF">Dthio_PD3383</name>
</gene>
<dbReference type="GO" id="GO:0008237">
    <property type="term" value="F:metallopeptidase activity"/>
    <property type="evidence" value="ECO:0007669"/>
    <property type="project" value="InterPro"/>
</dbReference>
<protein>
    <recommendedName>
        <fullName evidence="3">IrrE N-terminal-like domain-containing protein</fullName>
    </recommendedName>
</protein>
<reference evidence="1" key="1">
    <citation type="submission" date="2010-05" db="EMBL/GenBank/DDBJ databases">
        <title>The draft genome of Desulfonatronospira thiodismutans ASO3-1.</title>
        <authorList>
            <consortium name="US DOE Joint Genome Institute (JGI-PGF)"/>
            <person name="Lucas S."/>
            <person name="Copeland A."/>
            <person name="Lapidus A."/>
            <person name="Cheng J.-F."/>
            <person name="Bruce D."/>
            <person name="Goodwin L."/>
            <person name="Pitluck S."/>
            <person name="Chertkov O."/>
            <person name="Brettin T."/>
            <person name="Detter J.C."/>
            <person name="Han C."/>
            <person name="Land M.L."/>
            <person name="Hauser L."/>
            <person name="Kyrpides N."/>
            <person name="Mikhailova N."/>
            <person name="Muyzer G."/>
            <person name="Woyke T."/>
        </authorList>
    </citation>
    <scope>NUCLEOTIDE SEQUENCE [LARGE SCALE GENOMIC DNA]</scope>
    <source>
        <strain evidence="1">ASO3-1</strain>
    </source>
</reference>
<name>D6SMN0_9BACT</name>
<evidence type="ECO:0000313" key="2">
    <source>
        <dbReference type="Proteomes" id="UP000005496"/>
    </source>
</evidence>
<dbReference type="InterPro" id="IPR024079">
    <property type="entry name" value="MetalloPept_cat_dom_sf"/>
</dbReference>
<evidence type="ECO:0008006" key="3">
    <source>
        <dbReference type="Google" id="ProtNLM"/>
    </source>
</evidence>
<dbReference type="RefSeq" id="WP_008869069.1">
    <property type="nucleotide sequence ID" value="NZ_ACJN02000001.1"/>
</dbReference>